<name>A0AA37BT16_9ARCH</name>
<protein>
    <submittedName>
        <fullName evidence="1">Uncharacterized protein</fullName>
    </submittedName>
</protein>
<sequence length="188" mass="22260">MNEEIRRRIKIITSITSSYEREGILVFLGDATETDLMALKNTLHVLSDGHFRRIDYFGNRELGKRFEEAYNIEMNFIGKVDREELIRQYASHALTIAPIFNCNFEILKWYLFRVCFLERLSSASPQPFMEVTGKCEMVANINNPGEMRRKSRIWHEIDNRQRKKIKETILEKMDSERVARDLMTFLVT</sequence>
<evidence type="ECO:0000313" key="1">
    <source>
        <dbReference type="EMBL" id="GGM76653.1"/>
    </source>
</evidence>
<reference evidence="1" key="2">
    <citation type="submission" date="2022-09" db="EMBL/GenBank/DDBJ databases">
        <authorList>
            <person name="Sun Q."/>
            <person name="Ohkuma M."/>
        </authorList>
    </citation>
    <scope>NUCLEOTIDE SEQUENCE</scope>
    <source>
        <strain evidence="1">JCM 13583</strain>
    </source>
</reference>
<reference evidence="1" key="1">
    <citation type="journal article" date="2014" name="Int. J. Syst. Evol. Microbiol.">
        <title>Complete genome sequence of Corynebacterium casei LMG S-19264T (=DSM 44701T), isolated from a smear-ripened cheese.</title>
        <authorList>
            <consortium name="US DOE Joint Genome Institute (JGI-PGF)"/>
            <person name="Walter F."/>
            <person name="Albersmeier A."/>
            <person name="Kalinowski J."/>
            <person name="Ruckert C."/>
        </authorList>
    </citation>
    <scope>NUCLEOTIDE SEQUENCE</scope>
    <source>
        <strain evidence="1">JCM 13583</strain>
    </source>
</reference>
<proteinExistence type="predicted"/>
<evidence type="ECO:0000313" key="2">
    <source>
        <dbReference type="Proteomes" id="UP000632195"/>
    </source>
</evidence>
<keyword evidence="2" id="KW-1185">Reference proteome</keyword>
<organism evidence="1 2">
    <name type="scientific">Thermogymnomonas acidicola</name>
    <dbReference type="NCBI Taxonomy" id="399579"/>
    <lineage>
        <taxon>Archaea</taxon>
        <taxon>Methanobacteriati</taxon>
        <taxon>Thermoplasmatota</taxon>
        <taxon>Thermoplasmata</taxon>
        <taxon>Thermoplasmatales</taxon>
        <taxon>Thermogymnomonas</taxon>
    </lineage>
</organism>
<dbReference type="AlphaFoldDB" id="A0AA37BT16"/>
<dbReference type="RefSeq" id="WP_075056501.1">
    <property type="nucleotide sequence ID" value="NZ_BMNY01000002.1"/>
</dbReference>
<gene>
    <name evidence="1" type="ORF">GCM10007108_13430</name>
</gene>
<dbReference type="EMBL" id="BMNY01000002">
    <property type="protein sequence ID" value="GGM76653.1"/>
    <property type="molecule type" value="Genomic_DNA"/>
</dbReference>
<dbReference type="Proteomes" id="UP000632195">
    <property type="component" value="Unassembled WGS sequence"/>
</dbReference>
<accession>A0AA37BT16</accession>
<comment type="caution">
    <text evidence="1">The sequence shown here is derived from an EMBL/GenBank/DDBJ whole genome shotgun (WGS) entry which is preliminary data.</text>
</comment>